<dbReference type="EC" id="3.2.1.22" evidence="2 5"/>
<accession>A0A1H6RZG3</accession>
<dbReference type="Pfam" id="PF02065">
    <property type="entry name" value="Melibiase"/>
    <property type="match status" value="1"/>
</dbReference>
<feature type="active site" description="Proton donor" evidence="6">
    <location>
        <position position="546"/>
    </location>
</feature>
<dbReference type="CDD" id="cd14791">
    <property type="entry name" value="GH36"/>
    <property type="match status" value="1"/>
</dbReference>
<evidence type="ECO:0000256" key="5">
    <source>
        <dbReference type="PIRNR" id="PIRNR005536"/>
    </source>
</evidence>
<dbReference type="InterPro" id="IPR017853">
    <property type="entry name" value="GH"/>
</dbReference>
<dbReference type="OrthoDB" id="9758822at2"/>
<dbReference type="GO" id="GO:0004557">
    <property type="term" value="F:alpha-galactosidase activity"/>
    <property type="evidence" value="ECO:0007669"/>
    <property type="project" value="UniProtKB-UniRule"/>
</dbReference>
<dbReference type="FunFam" id="3.20.20.70:FF:000118">
    <property type="entry name" value="Alpha-galactosidase"/>
    <property type="match status" value="1"/>
</dbReference>
<evidence type="ECO:0000256" key="1">
    <source>
        <dbReference type="ARBA" id="ARBA00001255"/>
    </source>
</evidence>
<dbReference type="PIRSF" id="PIRSF005536">
    <property type="entry name" value="Agal"/>
    <property type="match status" value="1"/>
</dbReference>
<dbReference type="Gene3D" id="2.60.40.1180">
    <property type="entry name" value="Golgi alpha-mannosidase II"/>
    <property type="match status" value="1"/>
</dbReference>
<keyword evidence="3 5" id="KW-0378">Hydrolase</keyword>
<keyword evidence="4 5" id="KW-0326">Glycosidase</keyword>
<feature type="active site" description="Nucleophile" evidence="6">
    <location>
        <position position="476"/>
    </location>
</feature>
<dbReference type="PRINTS" id="PR00743">
    <property type="entry name" value="GLHYDRLASE36"/>
</dbReference>
<keyword evidence="11" id="KW-1185">Reference proteome</keyword>
<feature type="binding site" evidence="7">
    <location>
        <begin position="474"/>
        <end position="478"/>
    </location>
    <ligand>
        <name>substrate</name>
    </ligand>
</feature>
<dbReference type="AlphaFoldDB" id="A0A1H6RZG3"/>
<name>A0A1H6RZG3_9FIRM</name>
<dbReference type="InterPro" id="IPR000111">
    <property type="entry name" value="Glyco_hydro_27/36_CS"/>
</dbReference>
<dbReference type="InterPro" id="IPR013785">
    <property type="entry name" value="Aldolase_TIM"/>
</dbReference>
<dbReference type="PANTHER" id="PTHR43053:SF3">
    <property type="entry name" value="ALPHA-GALACTOSIDASE C-RELATED"/>
    <property type="match status" value="1"/>
</dbReference>
<dbReference type="Pfam" id="PF16875">
    <property type="entry name" value="Glyco_hydro_36N"/>
    <property type="match status" value="1"/>
</dbReference>
<evidence type="ECO:0000313" key="10">
    <source>
        <dbReference type="EMBL" id="SEI57917.1"/>
    </source>
</evidence>
<comment type="catalytic activity">
    <reaction evidence="1 5">
        <text>Hydrolysis of terminal, non-reducing alpha-D-galactose residues in alpha-D-galactosides, including galactose oligosaccharides, galactomannans and galactolipids.</text>
        <dbReference type="EC" id="3.2.1.22"/>
    </reaction>
</comment>
<evidence type="ECO:0000313" key="11">
    <source>
        <dbReference type="Proteomes" id="UP000183028"/>
    </source>
</evidence>
<organism evidence="10 11">
    <name type="scientific">Sharpea azabuensis</name>
    <dbReference type="NCBI Taxonomy" id="322505"/>
    <lineage>
        <taxon>Bacteria</taxon>
        <taxon>Bacillati</taxon>
        <taxon>Bacillota</taxon>
        <taxon>Erysipelotrichia</taxon>
        <taxon>Erysipelotrichales</taxon>
        <taxon>Coprobacillaceae</taxon>
        <taxon>Sharpea</taxon>
    </lineage>
</organism>
<dbReference type="InterPro" id="IPR002252">
    <property type="entry name" value="Glyco_hydro_36"/>
</dbReference>
<feature type="binding site" evidence="7">
    <location>
        <position position="524"/>
    </location>
    <ligand>
        <name>substrate</name>
    </ligand>
</feature>
<evidence type="ECO:0000256" key="3">
    <source>
        <dbReference type="ARBA" id="ARBA00022801"/>
    </source>
</evidence>
<evidence type="ECO:0000256" key="4">
    <source>
        <dbReference type="ARBA" id="ARBA00023295"/>
    </source>
</evidence>
<dbReference type="Gene3D" id="2.70.98.60">
    <property type="entry name" value="alpha-galactosidase from lactobacil brevis"/>
    <property type="match status" value="1"/>
</dbReference>
<dbReference type="eggNOG" id="COG3345">
    <property type="taxonomic scope" value="Bacteria"/>
</dbReference>
<dbReference type="SUPFAM" id="SSF51445">
    <property type="entry name" value="(Trans)glycosidases"/>
    <property type="match status" value="1"/>
</dbReference>
<feature type="binding site" evidence="7">
    <location>
        <position position="441"/>
    </location>
    <ligand>
        <name>substrate</name>
    </ligand>
</feature>
<dbReference type="EMBL" id="FNYK01000010">
    <property type="protein sequence ID" value="SEI57917.1"/>
    <property type="molecule type" value="Genomic_DNA"/>
</dbReference>
<feature type="domain" description="Glycosyl hydrolase family 36 N-terminal" evidence="9">
    <location>
        <begin position="27"/>
        <end position="283"/>
    </location>
</feature>
<gene>
    <name evidence="10" type="ORF">SAMN04487834_101046</name>
</gene>
<dbReference type="InterPro" id="IPR013780">
    <property type="entry name" value="Glyco_hydro_b"/>
</dbReference>
<evidence type="ECO:0000256" key="7">
    <source>
        <dbReference type="PIRSR" id="PIRSR005536-2"/>
    </source>
</evidence>
<reference evidence="11" key="1">
    <citation type="submission" date="2016-10" db="EMBL/GenBank/DDBJ databases">
        <authorList>
            <person name="Varghese N."/>
        </authorList>
    </citation>
    <scope>NUCLEOTIDE SEQUENCE [LARGE SCALE GENOMIC DNA]</scope>
    <source>
        <strain evidence="11">DSM 20406</strain>
    </source>
</reference>
<feature type="binding site" evidence="7">
    <location>
        <position position="546"/>
    </location>
    <ligand>
        <name>substrate</name>
    </ligand>
</feature>
<comment type="similarity">
    <text evidence="5">Belongs to the glycosyl hydrolase.</text>
</comment>
<feature type="domain" description="Glycosyl hydrolase family 36 C-terminal" evidence="8">
    <location>
        <begin position="644"/>
        <end position="772"/>
    </location>
</feature>
<dbReference type="PROSITE" id="PS00512">
    <property type="entry name" value="ALPHA_GALACTOSIDASE"/>
    <property type="match status" value="1"/>
</dbReference>
<dbReference type="STRING" id="322505.SAMN04487836_10828"/>
<dbReference type="PANTHER" id="PTHR43053">
    <property type="entry name" value="GLYCOSIDASE FAMILY 31"/>
    <property type="match status" value="1"/>
</dbReference>
<dbReference type="GO" id="GO:0016052">
    <property type="term" value="P:carbohydrate catabolic process"/>
    <property type="evidence" value="ECO:0007669"/>
    <property type="project" value="InterPro"/>
</dbReference>
<evidence type="ECO:0000259" key="9">
    <source>
        <dbReference type="Pfam" id="PF16875"/>
    </source>
</evidence>
<evidence type="ECO:0000259" key="8">
    <source>
        <dbReference type="Pfam" id="PF16874"/>
    </source>
</evidence>
<dbReference type="RefSeq" id="WP_074731449.1">
    <property type="nucleotide sequence ID" value="NZ_FNYK01000010.1"/>
</dbReference>
<feature type="binding site" evidence="7">
    <location>
        <position position="197"/>
    </location>
    <ligand>
        <name>substrate</name>
    </ligand>
</feature>
<evidence type="ECO:0000256" key="6">
    <source>
        <dbReference type="PIRSR" id="PIRSR005536-1"/>
    </source>
</evidence>
<dbReference type="Gene3D" id="3.20.20.70">
    <property type="entry name" value="Aldolase class I"/>
    <property type="match status" value="1"/>
</dbReference>
<evidence type="ECO:0000256" key="2">
    <source>
        <dbReference type="ARBA" id="ARBA00012755"/>
    </source>
</evidence>
<proteinExistence type="inferred from homology"/>
<dbReference type="Pfam" id="PF16874">
    <property type="entry name" value="Glyco_hydro_36C"/>
    <property type="match status" value="1"/>
</dbReference>
<dbReference type="Proteomes" id="UP000183028">
    <property type="component" value="Unassembled WGS sequence"/>
</dbReference>
<dbReference type="InterPro" id="IPR050985">
    <property type="entry name" value="Alpha-glycosidase_related"/>
</dbReference>
<protein>
    <recommendedName>
        <fullName evidence="2 5">Alpha-galactosidase</fullName>
        <ecNumber evidence="2 5">3.2.1.22</ecNumber>
    </recommendedName>
</protein>
<feature type="binding site" evidence="7">
    <location>
        <begin position="364"/>
        <end position="365"/>
    </location>
    <ligand>
        <name>substrate</name>
    </ligand>
</feature>
<sequence>MIKQYDQSFVLETAHTSYIFRLLPTKQLEHLYYGKKLAVSSSKDIEPLIEQHAFAPGNTNIYDEEHPEYSLEDMRLEAGMIGKGDIRIPFVEIIHADGSSTNDFLFQEAKINTSHTPIRTLPYALNNKEELEVTLVDEAYAVILKLYYNVYPEYDIITRRAVVINNSDEEIKVNRLMSTQLDFSNHNYVLTTFNGNWTNEMNRHDHIIESGIHINASLTGCSSSRANPFVMLSGKHTTEDDGDVYGLNLIYSGNHYEAVEVTSYGKMRFIAGINPQNFSFLLEEGEIFESPEAVMCFSAHGFNDMSKHMHAFINDCIVRGTWQHKERPILLNSWEANYFKINEQKLLRQAKAAKKAGIELFVMDDGWFGKRDNDQSSLGDWQYDPKKLPHGLKHLVDKINEIGLDFGIWVEPEMVNVDSSLYRSHKEWTIEIPGHNQSEGRHQRILDLCNPEVVGYLTDVMSELFSSANIKYVKWDMNRTFSDIYSQYLPSSQQQEVFHRYIIGLYKLLDNLTKAFPDILFEGCASGGNRFDLGMLCYMPQIWASDNTDALCRYHIQNSYTYGYPLSVISNHVSSTPNHQTLRTAPLDTRYNIACFGILGYETNLADLSNEAFEEIKNQIAQYKAYRHTFQFGTFYRIKQDLHNWCVVSSDQKEAMGMIMQELVLPNRQHHQFIARGLKEDSHYHFFNQEKQYNVKLFGDLINTASPIHIKQDSLAHHVVAKFVKMPGEVEDVHTSGSVLMYGVNLKQAFSANGYSEQVRYFQDFASRLYFIQEESEIK</sequence>
<dbReference type="InterPro" id="IPR038417">
    <property type="entry name" value="Alpga-gal_N_sf"/>
</dbReference>
<dbReference type="InterPro" id="IPR031704">
    <property type="entry name" value="Glyco_hydro_36_N"/>
</dbReference>
<dbReference type="InterPro" id="IPR031705">
    <property type="entry name" value="Glyco_hydro_36_C"/>
</dbReference>